<dbReference type="CDD" id="cd03808">
    <property type="entry name" value="GT4_CapM-like"/>
    <property type="match status" value="1"/>
</dbReference>
<sequence>MRLHRNTLLRIVTTSGSFSLLKGQLRFLSQKGWNVIGVAGEPENRLQQLTEAEGITSIFIPHLVRPISPANDLKAFLELIRAIKKEKPLIVHANTPKGSLLGMLAAWYCRVPHRIYTVTGLRFETATGLFRRLLIAMERITCLCATKVIPEGDGVAATLRRERITAKPLKKILNGNINGVDLEYYSRNQSLEEAARQIKAKIGEGFTFIFVGRIVRDKGIIELIEAFQRLQKEHSECRLVLLGRQEPDLDPIRPSTLQAIKDNPAIFEAGWQNDVRPWLAAADALAFPSYREGFPNVVMQAGAMSLPSIVTDINGCNEIIIEGENGYIVPPRDPQALYQRMKNMVEDTATTKMMAQKARPLIAERYEQQAVWEAILSEYQKLTKQ</sequence>
<dbReference type="SUPFAM" id="SSF53756">
    <property type="entry name" value="UDP-Glycosyltransferase/glycogen phosphorylase"/>
    <property type="match status" value="1"/>
</dbReference>
<comment type="caution">
    <text evidence="2">The sequence shown here is derived from an EMBL/GenBank/DDBJ whole genome shotgun (WGS) entry which is preliminary data.</text>
</comment>
<keyword evidence="3" id="KW-1185">Reference proteome</keyword>
<proteinExistence type="predicted"/>
<dbReference type="Gene3D" id="3.40.50.2000">
    <property type="entry name" value="Glycogen Phosphorylase B"/>
    <property type="match status" value="2"/>
</dbReference>
<dbReference type="InterPro" id="IPR028098">
    <property type="entry name" value="Glyco_trans_4-like_N"/>
</dbReference>
<reference evidence="2 3" key="1">
    <citation type="submission" date="2018-04" db="EMBL/GenBank/DDBJ databases">
        <title>Genomic Encyclopedia of Type Strains, Phase IV (KMG-IV): sequencing the most valuable type-strain genomes for metagenomic binning, comparative biology and taxonomic classification.</title>
        <authorList>
            <person name="Goeker M."/>
        </authorList>
    </citation>
    <scope>NUCLEOTIDE SEQUENCE [LARGE SCALE GENOMIC DNA]</scope>
    <source>
        <strain evidence="2 3">DSM 28520</strain>
    </source>
</reference>
<dbReference type="Pfam" id="PF13692">
    <property type="entry name" value="Glyco_trans_1_4"/>
    <property type="match status" value="1"/>
</dbReference>
<gene>
    <name evidence="2" type="ORF">C7382_102150</name>
</gene>
<dbReference type="PANTHER" id="PTHR12526:SF630">
    <property type="entry name" value="GLYCOSYLTRANSFERASE"/>
    <property type="match status" value="1"/>
</dbReference>
<dbReference type="OrthoDB" id="9790710at2"/>
<organism evidence="2 3">
    <name type="scientific">Porphyromonas loveana</name>
    <dbReference type="NCBI Taxonomy" id="1884669"/>
    <lineage>
        <taxon>Bacteria</taxon>
        <taxon>Pseudomonadati</taxon>
        <taxon>Bacteroidota</taxon>
        <taxon>Bacteroidia</taxon>
        <taxon>Bacteroidales</taxon>
        <taxon>Porphyromonadaceae</taxon>
        <taxon>Porphyromonas</taxon>
    </lineage>
</organism>
<evidence type="ECO:0000259" key="1">
    <source>
        <dbReference type="Pfam" id="PF13477"/>
    </source>
</evidence>
<dbReference type="Proteomes" id="UP000245462">
    <property type="component" value="Unassembled WGS sequence"/>
</dbReference>
<keyword evidence="2" id="KW-0808">Transferase</keyword>
<protein>
    <submittedName>
        <fullName evidence="2">Glycosyltransferase involved in cell wall biosynthesis</fullName>
    </submittedName>
</protein>
<dbReference type="EMBL" id="QEKY01000002">
    <property type="protein sequence ID" value="PVZ14106.1"/>
    <property type="molecule type" value="Genomic_DNA"/>
</dbReference>
<evidence type="ECO:0000313" key="2">
    <source>
        <dbReference type="EMBL" id="PVZ14106.1"/>
    </source>
</evidence>
<evidence type="ECO:0000313" key="3">
    <source>
        <dbReference type="Proteomes" id="UP000245462"/>
    </source>
</evidence>
<dbReference type="GeneID" id="94550037"/>
<feature type="domain" description="Glycosyltransferase subfamily 4-like N-terminal" evidence="1">
    <location>
        <begin position="24"/>
        <end position="149"/>
    </location>
</feature>
<dbReference type="GO" id="GO:0016757">
    <property type="term" value="F:glycosyltransferase activity"/>
    <property type="evidence" value="ECO:0007669"/>
    <property type="project" value="UniProtKB-ARBA"/>
</dbReference>
<dbReference type="Pfam" id="PF13477">
    <property type="entry name" value="Glyco_trans_4_2"/>
    <property type="match status" value="1"/>
</dbReference>
<dbReference type="RefSeq" id="WP_116678592.1">
    <property type="nucleotide sequence ID" value="NZ_JBGZCK010000198.1"/>
</dbReference>
<accession>A0A2U1FPN7</accession>
<dbReference type="AlphaFoldDB" id="A0A2U1FPN7"/>
<name>A0A2U1FPN7_9PORP</name>
<dbReference type="PANTHER" id="PTHR12526">
    <property type="entry name" value="GLYCOSYLTRANSFERASE"/>
    <property type="match status" value="1"/>
</dbReference>